<evidence type="ECO:0000313" key="2">
    <source>
        <dbReference type="WBParaSite" id="PSAMB.scaffold4188size15364.g23665.t1"/>
    </source>
</evidence>
<proteinExistence type="predicted"/>
<dbReference type="AlphaFoldDB" id="A0A914WJ72"/>
<dbReference type="WBParaSite" id="PSAMB.scaffold4188size15364.g23665.t1">
    <property type="protein sequence ID" value="PSAMB.scaffold4188size15364.g23665.t1"/>
    <property type="gene ID" value="PSAMB.scaffold4188size15364.g23665"/>
</dbReference>
<accession>A0A914WJ72</accession>
<protein>
    <submittedName>
        <fullName evidence="2">Uncharacterized protein</fullName>
    </submittedName>
</protein>
<evidence type="ECO:0000313" key="1">
    <source>
        <dbReference type="Proteomes" id="UP000887566"/>
    </source>
</evidence>
<dbReference type="Proteomes" id="UP000887566">
    <property type="component" value="Unplaced"/>
</dbReference>
<name>A0A914WJ72_9BILA</name>
<sequence length="23" mass="2692">MMAEEKVRLNYLVVAKCAAHMRQ</sequence>
<organism evidence="1 2">
    <name type="scientific">Plectus sambesii</name>
    <dbReference type="NCBI Taxonomy" id="2011161"/>
    <lineage>
        <taxon>Eukaryota</taxon>
        <taxon>Metazoa</taxon>
        <taxon>Ecdysozoa</taxon>
        <taxon>Nematoda</taxon>
        <taxon>Chromadorea</taxon>
        <taxon>Plectida</taxon>
        <taxon>Plectina</taxon>
        <taxon>Plectoidea</taxon>
        <taxon>Plectidae</taxon>
        <taxon>Plectus</taxon>
    </lineage>
</organism>
<reference evidence="2" key="1">
    <citation type="submission" date="2022-11" db="UniProtKB">
        <authorList>
            <consortium name="WormBaseParasite"/>
        </authorList>
    </citation>
    <scope>IDENTIFICATION</scope>
</reference>
<keyword evidence="1" id="KW-1185">Reference proteome</keyword>